<dbReference type="PROSITE" id="PS00463">
    <property type="entry name" value="ZN2_CY6_FUNGAL_1"/>
    <property type="match status" value="1"/>
</dbReference>
<dbReference type="AlphaFoldDB" id="A0A0D2ANV7"/>
<dbReference type="Proteomes" id="UP000053342">
    <property type="component" value="Unassembled WGS sequence"/>
</dbReference>
<keyword evidence="9" id="KW-1185">Reference proteome</keyword>
<dbReference type="OrthoDB" id="3163292at2759"/>
<keyword evidence="5" id="KW-0539">Nucleus</keyword>
<dbReference type="CDD" id="cd12148">
    <property type="entry name" value="fungal_TF_MHR"/>
    <property type="match status" value="1"/>
</dbReference>
<feature type="domain" description="Zn(2)-C6 fungal-type" evidence="7">
    <location>
        <begin position="45"/>
        <end position="76"/>
    </location>
</feature>
<gene>
    <name evidence="8" type="ORF">PV06_07165</name>
</gene>
<dbReference type="PANTHER" id="PTHR31845">
    <property type="entry name" value="FINGER DOMAIN PROTEIN, PUTATIVE-RELATED"/>
    <property type="match status" value="1"/>
</dbReference>
<organism evidence="8 9">
    <name type="scientific">Exophiala oligosperma</name>
    <dbReference type="NCBI Taxonomy" id="215243"/>
    <lineage>
        <taxon>Eukaryota</taxon>
        <taxon>Fungi</taxon>
        <taxon>Dikarya</taxon>
        <taxon>Ascomycota</taxon>
        <taxon>Pezizomycotina</taxon>
        <taxon>Eurotiomycetes</taxon>
        <taxon>Chaetothyriomycetidae</taxon>
        <taxon>Chaetothyriales</taxon>
        <taxon>Herpotrichiellaceae</taxon>
        <taxon>Exophiala</taxon>
    </lineage>
</organism>
<evidence type="ECO:0000259" key="7">
    <source>
        <dbReference type="PROSITE" id="PS50048"/>
    </source>
</evidence>
<dbReference type="PROSITE" id="PS50048">
    <property type="entry name" value="ZN2_CY6_FUNGAL_2"/>
    <property type="match status" value="1"/>
</dbReference>
<dbReference type="Pfam" id="PF00172">
    <property type="entry name" value="Zn_clus"/>
    <property type="match status" value="1"/>
</dbReference>
<sequence>MDSGSFLKSPVSTNIAPRPALVTSIPICESRAEVRPQTSKRKRIACQECRQGKLRCEGTSRQSCKRCSLLGLTCVYDNDYKRFNKRLKLQELTKEVERLRATQQTSSVSQETSPSHQSPELHLRPETELSPGRIVPESPVCAPEVASCDEVPNTYASLCEAHHPQVLGNTSLTAVQVTRLFRRYFKENHPYVPIIEEGISPDNYHGQSPLLFWTIIAIASRHDDEEPTVVGSLAPFLKTLLWQTIGSPPHTRSDLKAMILLCLWPMPTSSMSTDSSFVLASACKSSAMHVGVHRPYSVQDFSRIRTSPRPDEVKDALITWSACFIAAESITSLIGQAPLFVTDATLDAICNGRNDVGIPPDMYHLVLIWRFCNKFNRVMASRERRVGSLGESDSGVLLPLYEIELVQLRQQLGDNLSDDNEIMFLYASLQLRCYYFLESYARASSREGILKAYRSAVDVIWRCHKRDTDTQLFRRGPVIFRNALSIASVFVLKTLRSSNSQLVDAEEGRRAFNVSLSLLRKCSIEDNDLPGRFSKILSQLWCATPPESSPQRGLNVTSRLGGSVLHDTLWTWREKFGGQAPDGQRPQVSAFSGPRTSAPSSSNRTWPGASPDEQGHRNDVSHPTTSIGQPHHEQSAPLSGNCDMVDLDLDSELNNDWFWNEAGLSSLLTTDFDALCLPEAFNTNNNFVGHGASVRLS</sequence>
<dbReference type="RefSeq" id="XP_016261842.1">
    <property type="nucleotide sequence ID" value="XM_016408362.1"/>
</dbReference>
<feature type="compositionally biased region" description="Polar residues" evidence="6">
    <location>
        <begin position="586"/>
        <end position="605"/>
    </location>
</feature>
<dbReference type="GO" id="GO:0008270">
    <property type="term" value="F:zinc ion binding"/>
    <property type="evidence" value="ECO:0007669"/>
    <property type="project" value="InterPro"/>
</dbReference>
<dbReference type="GeneID" id="27359239"/>
<dbReference type="EMBL" id="KN847337">
    <property type="protein sequence ID" value="KIW41626.1"/>
    <property type="molecule type" value="Genomic_DNA"/>
</dbReference>
<dbReference type="GO" id="GO:0000976">
    <property type="term" value="F:transcription cis-regulatory region binding"/>
    <property type="evidence" value="ECO:0007669"/>
    <property type="project" value="TreeGrafter"/>
</dbReference>
<dbReference type="Gene3D" id="4.10.240.10">
    <property type="entry name" value="Zn(2)-C6 fungal-type DNA-binding domain"/>
    <property type="match status" value="1"/>
</dbReference>
<dbReference type="SUPFAM" id="SSF57701">
    <property type="entry name" value="Zn2/Cys6 DNA-binding domain"/>
    <property type="match status" value="1"/>
</dbReference>
<keyword evidence="4" id="KW-0804">Transcription</keyword>
<evidence type="ECO:0000313" key="8">
    <source>
        <dbReference type="EMBL" id="KIW41626.1"/>
    </source>
</evidence>
<feature type="compositionally biased region" description="Low complexity" evidence="6">
    <location>
        <begin position="102"/>
        <end position="118"/>
    </location>
</feature>
<evidence type="ECO:0000256" key="4">
    <source>
        <dbReference type="ARBA" id="ARBA00023163"/>
    </source>
</evidence>
<evidence type="ECO:0000256" key="5">
    <source>
        <dbReference type="ARBA" id="ARBA00023242"/>
    </source>
</evidence>
<evidence type="ECO:0000256" key="6">
    <source>
        <dbReference type="SAM" id="MobiDB-lite"/>
    </source>
</evidence>
<dbReference type="InterPro" id="IPR051089">
    <property type="entry name" value="prtT"/>
</dbReference>
<keyword evidence="2" id="KW-0805">Transcription regulation</keyword>
<dbReference type="PANTHER" id="PTHR31845:SF21">
    <property type="entry name" value="REGULATORY PROTEIN LEU3"/>
    <property type="match status" value="1"/>
</dbReference>
<dbReference type="SMART" id="SM00066">
    <property type="entry name" value="GAL4"/>
    <property type="match status" value="1"/>
</dbReference>
<evidence type="ECO:0000256" key="1">
    <source>
        <dbReference type="ARBA" id="ARBA00004123"/>
    </source>
</evidence>
<feature type="region of interest" description="Disordered" evidence="6">
    <location>
        <begin position="576"/>
        <end position="641"/>
    </location>
</feature>
<comment type="subcellular location">
    <subcellularLocation>
        <location evidence="1">Nucleus</location>
    </subcellularLocation>
</comment>
<evidence type="ECO:0000313" key="9">
    <source>
        <dbReference type="Proteomes" id="UP000053342"/>
    </source>
</evidence>
<dbReference type="GO" id="GO:0000981">
    <property type="term" value="F:DNA-binding transcription factor activity, RNA polymerase II-specific"/>
    <property type="evidence" value="ECO:0007669"/>
    <property type="project" value="InterPro"/>
</dbReference>
<feature type="region of interest" description="Disordered" evidence="6">
    <location>
        <begin position="100"/>
        <end position="135"/>
    </location>
</feature>
<reference evidence="8 9" key="1">
    <citation type="submission" date="2015-01" db="EMBL/GenBank/DDBJ databases">
        <title>The Genome Sequence of Exophiala oligosperma CBS72588.</title>
        <authorList>
            <consortium name="The Broad Institute Genomics Platform"/>
            <person name="Cuomo C."/>
            <person name="de Hoog S."/>
            <person name="Gorbushina A."/>
            <person name="Stielow B."/>
            <person name="Teixiera M."/>
            <person name="Abouelleil A."/>
            <person name="Chapman S.B."/>
            <person name="Priest M."/>
            <person name="Young S.K."/>
            <person name="Wortman J."/>
            <person name="Nusbaum C."/>
            <person name="Birren B."/>
        </authorList>
    </citation>
    <scope>NUCLEOTIDE SEQUENCE [LARGE SCALE GENOMIC DNA]</scope>
    <source>
        <strain evidence="8 9">CBS 72588</strain>
    </source>
</reference>
<dbReference type="GO" id="GO:0005634">
    <property type="term" value="C:nucleus"/>
    <property type="evidence" value="ECO:0007669"/>
    <property type="project" value="UniProtKB-SubCell"/>
</dbReference>
<protein>
    <recommendedName>
        <fullName evidence="7">Zn(2)-C6 fungal-type domain-containing protein</fullName>
    </recommendedName>
</protein>
<keyword evidence="3" id="KW-0238">DNA-binding</keyword>
<dbReference type="InterPro" id="IPR001138">
    <property type="entry name" value="Zn2Cys6_DnaBD"/>
</dbReference>
<dbReference type="CDD" id="cd00067">
    <property type="entry name" value="GAL4"/>
    <property type="match status" value="1"/>
</dbReference>
<dbReference type="HOGENOM" id="CLU_407679_0_0_1"/>
<evidence type="ECO:0000256" key="2">
    <source>
        <dbReference type="ARBA" id="ARBA00023015"/>
    </source>
</evidence>
<proteinExistence type="predicted"/>
<accession>A0A0D2ANV7</accession>
<dbReference type="VEuPathDB" id="FungiDB:PV06_07165"/>
<dbReference type="STRING" id="215243.A0A0D2ANV7"/>
<evidence type="ECO:0000256" key="3">
    <source>
        <dbReference type="ARBA" id="ARBA00023125"/>
    </source>
</evidence>
<name>A0A0D2ANV7_9EURO</name>
<dbReference type="InterPro" id="IPR036864">
    <property type="entry name" value="Zn2-C6_fun-type_DNA-bd_sf"/>
</dbReference>